<evidence type="ECO:0000313" key="3">
    <source>
        <dbReference type="Proteomes" id="UP000595437"/>
    </source>
</evidence>
<sequence length="75" mass="8969">MNTPDFRSYILNRMELAKTINEIHGDPLSTFPDSCPVLFTIKRWRKDFDNDSFAMEKNTLQEDPERRGHRRRSLL</sequence>
<evidence type="ECO:0000313" key="2">
    <source>
        <dbReference type="EMBL" id="QQP54132.1"/>
    </source>
</evidence>
<reference evidence="3" key="1">
    <citation type="submission" date="2021-01" db="EMBL/GenBank/DDBJ databases">
        <title>Caligus Genome Assembly.</title>
        <authorList>
            <person name="Gallardo-Escarate C."/>
        </authorList>
    </citation>
    <scope>NUCLEOTIDE SEQUENCE [LARGE SCALE GENOMIC DNA]</scope>
</reference>
<dbReference type="Proteomes" id="UP000595437">
    <property type="component" value="Chromosome 4"/>
</dbReference>
<dbReference type="EMBL" id="CP045893">
    <property type="protein sequence ID" value="QQP54132.1"/>
    <property type="molecule type" value="Genomic_DNA"/>
</dbReference>
<evidence type="ECO:0000256" key="1">
    <source>
        <dbReference type="SAM" id="MobiDB-lite"/>
    </source>
</evidence>
<dbReference type="AlphaFoldDB" id="A0A7T8KDX9"/>
<accession>A0A7T8KDX9</accession>
<protein>
    <submittedName>
        <fullName evidence="2">Uncharacterized protein</fullName>
    </submittedName>
</protein>
<proteinExistence type="predicted"/>
<name>A0A7T8KDX9_CALRO</name>
<dbReference type="OrthoDB" id="10017160at2759"/>
<keyword evidence="3" id="KW-1185">Reference proteome</keyword>
<gene>
    <name evidence="2" type="ORF">FKW44_006856</name>
</gene>
<feature type="region of interest" description="Disordered" evidence="1">
    <location>
        <begin position="55"/>
        <end position="75"/>
    </location>
</feature>
<organism evidence="2 3">
    <name type="scientific">Caligus rogercresseyi</name>
    <name type="common">Sea louse</name>
    <dbReference type="NCBI Taxonomy" id="217165"/>
    <lineage>
        <taxon>Eukaryota</taxon>
        <taxon>Metazoa</taxon>
        <taxon>Ecdysozoa</taxon>
        <taxon>Arthropoda</taxon>
        <taxon>Crustacea</taxon>
        <taxon>Multicrustacea</taxon>
        <taxon>Hexanauplia</taxon>
        <taxon>Copepoda</taxon>
        <taxon>Siphonostomatoida</taxon>
        <taxon>Caligidae</taxon>
        <taxon>Caligus</taxon>
    </lineage>
</organism>
<feature type="non-terminal residue" evidence="2">
    <location>
        <position position="75"/>
    </location>
</feature>